<keyword evidence="4" id="KW-1185">Reference proteome</keyword>
<dbReference type="PANTHER" id="PTHR43708">
    <property type="entry name" value="CONSERVED EXPRESSED OXIDOREDUCTASE (EUROFUNG)"/>
    <property type="match status" value="1"/>
</dbReference>
<dbReference type="EMBL" id="FOGT01000009">
    <property type="protein sequence ID" value="SES15532.1"/>
    <property type="molecule type" value="Genomic_DNA"/>
</dbReference>
<protein>
    <submittedName>
        <fullName evidence="3">Predicted dehydrogenase</fullName>
    </submittedName>
</protein>
<dbReference type="Gene3D" id="3.30.360.10">
    <property type="entry name" value="Dihydrodipicolinate Reductase, domain 2"/>
    <property type="match status" value="1"/>
</dbReference>
<evidence type="ECO:0000313" key="3">
    <source>
        <dbReference type="EMBL" id="SES15532.1"/>
    </source>
</evidence>
<feature type="domain" description="GFO/IDH/MocA-like oxidoreductase" evidence="2">
    <location>
        <begin position="131"/>
        <end position="247"/>
    </location>
</feature>
<accession>A0A1H9V1H5</accession>
<dbReference type="STRING" id="1601833.SAMN05518684_10978"/>
<name>A0A1H9V1H5_9BACI</name>
<evidence type="ECO:0000313" key="4">
    <source>
        <dbReference type="Proteomes" id="UP000198571"/>
    </source>
</evidence>
<dbReference type="InterPro" id="IPR055170">
    <property type="entry name" value="GFO_IDH_MocA-like_dom"/>
</dbReference>
<dbReference type="InterPro" id="IPR000683">
    <property type="entry name" value="Gfo/Idh/MocA-like_OxRdtase_N"/>
</dbReference>
<dbReference type="RefSeq" id="WP_093052435.1">
    <property type="nucleotide sequence ID" value="NZ_FOGT01000009.1"/>
</dbReference>
<dbReference type="Proteomes" id="UP000198571">
    <property type="component" value="Unassembled WGS sequence"/>
</dbReference>
<dbReference type="InterPro" id="IPR036291">
    <property type="entry name" value="NAD(P)-bd_dom_sf"/>
</dbReference>
<dbReference type="Pfam" id="PF22725">
    <property type="entry name" value="GFO_IDH_MocA_C3"/>
    <property type="match status" value="1"/>
</dbReference>
<evidence type="ECO:0000259" key="2">
    <source>
        <dbReference type="Pfam" id="PF22725"/>
    </source>
</evidence>
<reference evidence="4" key="1">
    <citation type="submission" date="2016-10" db="EMBL/GenBank/DDBJ databases">
        <authorList>
            <person name="Varghese N."/>
            <person name="Submissions S."/>
        </authorList>
    </citation>
    <scope>NUCLEOTIDE SEQUENCE [LARGE SCALE GENOMIC DNA]</scope>
    <source>
        <strain evidence="4">S9</strain>
    </source>
</reference>
<dbReference type="PANTHER" id="PTHR43708:SF8">
    <property type="entry name" value="OXIDOREDUCTASE"/>
    <property type="match status" value="1"/>
</dbReference>
<dbReference type="InterPro" id="IPR051317">
    <property type="entry name" value="Gfo/Idh/MocA_oxidoreduct"/>
</dbReference>
<sequence length="355" mass="39996">MNQQCKVAIVGYGGMGGHHADHLLELEAFDVAGIRDIRDSQQDLARNKGLHVYAELEDVLADETVDVVLIATPNHIHKEIAVKAMRAGKDVICEKPATMNSREMEEIIEVEKETGRRFVVNQNRRWDEDYLVVKKLHDEQTIGEIFNVECRVHGSRGIPGDWRQQKEFGGGMLLDWGVHLVDRVLLMFNEKVSHVYCKLNHVRNNEVDDGFKMTLTFESGRTAFLEVGTYNYINLPLWYVNGTRGSAVIHDWSMKGEVVHLETDEQKDAVPITAGAGLTKTMAPRRDDGTVRHLPLPRVDSHINEFYLNVKESIEGTADILVKNEEVLQVMRLLEAAFESDASGQTVAIENKVGV</sequence>
<evidence type="ECO:0000259" key="1">
    <source>
        <dbReference type="Pfam" id="PF01408"/>
    </source>
</evidence>
<dbReference type="AlphaFoldDB" id="A0A1H9V1H5"/>
<dbReference type="SUPFAM" id="SSF51735">
    <property type="entry name" value="NAD(P)-binding Rossmann-fold domains"/>
    <property type="match status" value="1"/>
</dbReference>
<proteinExistence type="predicted"/>
<dbReference type="SUPFAM" id="SSF55347">
    <property type="entry name" value="Glyceraldehyde-3-phosphate dehydrogenase-like, C-terminal domain"/>
    <property type="match status" value="1"/>
</dbReference>
<gene>
    <name evidence="3" type="ORF">SAMN05518684_10978</name>
</gene>
<dbReference type="OrthoDB" id="9815825at2"/>
<feature type="domain" description="Gfo/Idh/MocA-like oxidoreductase N-terminal" evidence="1">
    <location>
        <begin position="6"/>
        <end position="121"/>
    </location>
</feature>
<organism evidence="3 4">
    <name type="scientific">Salipaludibacillus aurantiacus</name>
    <dbReference type="NCBI Taxonomy" id="1601833"/>
    <lineage>
        <taxon>Bacteria</taxon>
        <taxon>Bacillati</taxon>
        <taxon>Bacillota</taxon>
        <taxon>Bacilli</taxon>
        <taxon>Bacillales</taxon>
        <taxon>Bacillaceae</taxon>
    </lineage>
</organism>
<dbReference type="Gene3D" id="3.40.50.720">
    <property type="entry name" value="NAD(P)-binding Rossmann-like Domain"/>
    <property type="match status" value="1"/>
</dbReference>
<dbReference type="Pfam" id="PF01408">
    <property type="entry name" value="GFO_IDH_MocA"/>
    <property type="match status" value="1"/>
</dbReference>
<dbReference type="GO" id="GO:0000166">
    <property type="term" value="F:nucleotide binding"/>
    <property type="evidence" value="ECO:0007669"/>
    <property type="project" value="InterPro"/>
</dbReference>